<feature type="compositionally biased region" description="Low complexity" evidence="12">
    <location>
        <begin position="164"/>
        <end position="173"/>
    </location>
</feature>
<dbReference type="Proteomes" id="UP001044222">
    <property type="component" value="Chromosome 6"/>
</dbReference>
<dbReference type="PANTHER" id="PTHR31576">
    <property type="entry name" value="TATA BOX-BINDING PROTEIN-ASSOCIATED FACTOR RNA POLYMERASE I SUBUNIT B"/>
    <property type="match status" value="1"/>
</dbReference>
<dbReference type="PANTHER" id="PTHR31576:SF2">
    <property type="entry name" value="TATA BOX-BINDING PROTEIN-ASSOCIATED FACTOR RNA POLYMERASE I SUBUNIT B"/>
    <property type="match status" value="1"/>
</dbReference>
<evidence type="ECO:0000256" key="8">
    <source>
        <dbReference type="ARBA" id="ARBA00023125"/>
    </source>
</evidence>
<evidence type="ECO:0000256" key="5">
    <source>
        <dbReference type="ARBA" id="ARBA00022771"/>
    </source>
</evidence>
<comment type="caution">
    <text evidence="16">The sequence shown here is derived from an EMBL/GenBank/DDBJ whole genome shotgun (WGS) entry which is preliminary data.</text>
</comment>
<evidence type="ECO:0000256" key="4">
    <source>
        <dbReference type="ARBA" id="ARBA00022723"/>
    </source>
</evidence>
<comment type="subcellular location">
    <subcellularLocation>
        <location evidence="1">Nucleus</location>
        <location evidence="1">Nucleolus</location>
    </subcellularLocation>
</comment>
<evidence type="ECO:0000313" key="17">
    <source>
        <dbReference type="Proteomes" id="UP001044222"/>
    </source>
</evidence>
<evidence type="ECO:0000259" key="14">
    <source>
        <dbReference type="Pfam" id="PF20644"/>
    </source>
</evidence>
<keyword evidence="9" id="KW-0804">Transcription</keyword>
<dbReference type="GO" id="GO:0008270">
    <property type="term" value="F:zinc ion binding"/>
    <property type="evidence" value="ECO:0007669"/>
    <property type="project" value="UniProtKB-KW"/>
</dbReference>
<dbReference type="GO" id="GO:0005668">
    <property type="term" value="C:RNA polymerase transcription factor SL1 complex"/>
    <property type="evidence" value="ECO:0007669"/>
    <property type="project" value="TreeGrafter"/>
</dbReference>
<keyword evidence="8" id="KW-0238">DNA-binding</keyword>
<evidence type="ECO:0000256" key="7">
    <source>
        <dbReference type="ARBA" id="ARBA00023015"/>
    </source>
</evidence>
<evidence type="ECO:0000256" key="12">
    <source>
        <dbReference type="SAM" id="MobiDB-lite"/>
    </source>
</evidence>
<organism evidence="16 17">
    <name type="scientific">Anguilla anguilla</name>
    <name type="common">European freshwater eel</name>
    <name type="synonym">Muraena anguilla</name>
    <dbReference type="NCBI Taxonomy" id="7936"/>
    <lineage>
        <taxon>Eukaryota</taxon>
        <taxon>Metazoa</taxon>
        <taxon>Chordata</taxon>
        <taxon>Craniata</taxon>
        <taxon>Vertebrata</taxon>
        <taxon>Euteleostomi</taxon>
        <taxon>Actinopterygii</taxon>
        <taxon>Neopterygii</taxon>
        <taxon>Teleostei</taxon>
        <taxon>Anguilliformes</taxon>
        <taxon>Anguillidae</taxon>
        <taxon>Anguilla</taxon>
    </lineage>
</organism>
<evidence type="ECO:0000256" key="11">
    <source>
        <dbReference type="ARBA" id="ARBA00032500"/>
    </source>
</evidence>
<keyword evidence="5" id="KW-0863">Zinc-finger</keyword>
<dbReference type="GO" id="GO:0070860">
    <property type="term" value="C:RNA polymerase I core factor complex"/>
    <property type="evidence" value="ECO:0007669"/>
    <property type="project" value="InterPro"/>
</dbReference>
<comment type="similarity">
    <text evidence="2">Belongs to the RRN7/TAF1B family.</text>
</comment>
<dbReference type="AlphaFoldDB" id="A0A9D3RZ70"/>
<feature type="domain" description="RRN7-type" evidence="13">
    <location>
        <begin position="8"/>
        <end position="39"/>
    </location>
</feature>
<evidence type="ECO:0000256" key="6">
    <source>
        <dbReference type="ARBA" id="ARBA00022833"/>
    </source>
</evidence>
<dbReference type="InterPro" id="IPR048540">
    <property type="entry name" value="Rrn7_cyclin_N"/>
</dbReference>
<feature type="domain" description="Rrn7/TAF1B C-terminal cyclin" evidence="15">
    <location>
        <begin position="262"/>
        <end position="451"/>
    </location>
</feature>
<evidence type="ECO:0000313" key="16">
    <source>
        <dbReference type="EMBL" id="KAG5846791.1"/>
    </source>
</evidence>
<dbReference type="Pfam" id="PF20644">
    <property type="entry name" value="Rrn7_cyclin_N"/>
    <property type="match status" value="1"/>
</dbReference>
<accession>A0A9D3RZ70</accession>
<evidence type="ECO:0000256" key="9">
    <source>
        <dbReference type="ARBA" id="ARBA00023163"/>
    </source>
</evidence>
<evidence type="ECO:0000256" key="3">
    <source>
        <dbReference type="ARBA" id="ARBA00018994"/>
    </source>
</evidence>
<keyword evidence="4" id="KW-0479">Metal-binding</keyword>
<keyword evidence="6" id="KW-0862">Zinc</keyword>
<evidence type="ECO:0000256" key="1">
    <source>
        <dbReference type="ARBA" id="ARBA00004604"/>
    </source>
</evidence>
<sequence length="581" mass="66128">MDEEHTNDYREPCVQCSEVDWGITEEGQFYCRSCHNVIERTQDFVDSSFFANSQSSTIAKGTKKETKLEHGHEWLVCEGFQFILKHQAEALLALGVCPQFKDEVLCNMWRRYLQKSRQAYAKRPVHAGKFQLAYDSDSAPESLGFLSDSALQSGGDTEEERSSRPGSISGWSSEGAASVCSGSLDAGFYGSAHSRRALFQMTMPMTLALCHLALLWVREALTLADLLRFVAEGHVPYVNAYQGFPEEMKPYGRDIGVFRVLSIPAHNLVQKEAHRLAVFLGLPRFPPITPDCLLHPSTLCLRYLMEANLPDELHDWVSRVIEKTGFGAEALLTYDPKERRHQLRCHDVLAAALIVVTMKLLFKLDDKVEWMLSKKADDKSKENQGNTCFSLQTWYETVHHALELARQREEEEMAKRAWKPRKPLYPSKKFKSVILKRRRVVEELQANFQKLSGSGPGAQPRSPTSFLFRWGEEGTDGPSFRHQTLDHVTQERGGASHLSNPQYWHTALRKCYPGRCSDHFPEVEPTLPRSYVWVLGFFSFLLGVKEGRVHREVCSVERRLIKSRPPAGPGGRRRRTARPDE</sequence>
<feature type="region of interest" description="Disordered" evidence="12">
    <location>
        <begin position="150"/>
        <end position="174"/>
    </location>
</feature>
<feature type="compositionally biased region" description="Basic residues" evidence="12">
    <location>
        <begin position="571"/>
        <end position="581"/>
    </location>
</feature>
<feature type="domain" description="Rrn7/TAF1B N-terminal cyclin" evidence="14">
    <location>
        <begin position="80"/>
        <end position="245"/>
    </location>
</feature>
<dbReference type="InterPro" id="IPR048538">
    <property type="entry name" value="Rrn7_cyclin_C"/>
</dbReference>
<dbReference type="Pfam" id="PF11781">
    <property type="entry name" value="Zn_ribbon_RRN7"/>
    <property type="match status" value="1"/>
</dbReference>
<proteinExistence type="inferred from homology"/>
<feature type="region of interest" description="Disordered" evidence="12">
    <location>
        <begin position="562"/>
        <end position="581"/>
    </location>
</feature>
<dbReference type="InterPro" id="IPR021752">
    <property type="entry name" value="TF_Rrn7_Zf"/>
</dbReference>
<evidence type="ECO:0000256" key="10">
    <source>
        <dbReference type="ARBA" id="ARBA00023242"/>
    </source>
</evidence>
<dbReference type="GO" id="GO:0042790">
    <property type="term" value="P:nucleolar large rRNA transcription by RNA polymerase I"/>
    <property type="evidence" value="ECO:0007669"/>
    <property type="project" value="TreeGrafter"/>
</dbReference>
<dbReference type="Pfam" id="PF20645">
    <property type="entry name" value="Rrn7_cyclin_C"/>
    <property type="match status" value="1"/>
</dbReference>
<gene>
    <name evidence="16" type="ORF">ANANG_G00118710</name>
</gene>
<dbReference type="InterPro" id="IPR033599">
    <property type="entry name" value="TAF1B/Rrn7"/>
</dbReference>
<evidence type="ECO:0000259" key="15">
    <source>
        <dbReference type="Pfam" id="PF20645"/>
    </source>
</evidence>
<keyword evidence="7" id="KW-0805">Transcription regulation</keyword>
<dbReference type="GO" id="GO:0001164">
    <property type="term" value="F:RNA polymerase I core promoter sequence-specific DNA binding"/>
    <property type="evidence" value="ECO:0007669"/>
    <property type="project" value="InterPro"/>
</dbReference>
<evidence type="ECO:0000256" key="2">
    <source>
        <dbReference type="ARBA" id="ARBA00006899"/>
    </source>
</evidence>
<dbReference type="EMBL" id="JAFIRN010000006">
    <property type="protein sequence ID" value="KAG5846791.1"/>
    <property type="molecule type" value="Genomic_DNA"/>
</dbReference>
<reference evidence="16" key="1">
    <citation type="submission" date="2021-01" db="EMBL/GenBank/DDBJ databases">
        <title>A chromosome-scale assembly of European eel, Anguilla anguilla.</title>
        <authorList>
            <person name="Henkel C."/>
            <person name="Jong-Raadsen S.A."/>
            <person name="Dufour S."/>
            <person name="Weltzien F.-A."/>
            <person name="Palstra A.P."/>
            <person name="Pelster B."/>
            <person name="Spaink H.P."/>
            <person name="Van Den Thillart G.E."/>
            <person name="Jansen H."/>
            <person name="Zahm M."/>
            <person name="Klopp C."/>
            <person name="Cedric C."/>
            <person name="Louis A."/>
            <person name="Berthelot C."/>
            <person name="Parey E."/>
            <person name="Roest Crollius H."/>
            <person name="Montfort J."/>
            <person name="Robinson-Rechavi M."/>
            <person name="Bucao C."/>
            <person name="Bouchez O."/>
            <person name="Gislard M."/>
            <person name="Lluch J."/>
            <person name="Milhes M."/>
            <person name="Lampietro C."/>
            <person name="Lopez Roques C."/>
            <person name="Donnadieu C."/>
            <person name="Braasch I."/>
            <person name="Desvignes T."/>
            <person name="Postlethwait J."/>
            <person name="Bobe J."/>
            <person name="Guiguen Y."/>
            <person name="Dirks R."/>
        </authorList>
    </citation>
    <scope>NUCLEOTIDE SEQUENCE</scope>
    <source>
        <strain evidence="16">Tag_6206</strain>
        <tissue evidence="16">Liver</tissue>
    </source>
</reference>
<evidence type="ECO:0000259" key="13">
    <source>
        <dbReference type="Pfam" id="PF11781"/>
    </source>
</evidence>
<keyword evidence="17" id="KW-1185">Reference proteome</keyword>
<keyword evidence="10" id="KW-0539">Nucleus</keyword>
<protein>
    <recommendedName>
        <fullName evidence="3">TATA box-binding protein-associated factor RNA polymerase I subunit B</fullName>
    </recommendedName>
    <alternativeName>
        <fullName evidence="11">TATA box-binding protein-associated factor 1B</fullName>
    </alternativeName>
</protein>
<name>A0A9D3RZ70_ANGAN</name>